<dbReference type="SUPFAM" id="SSF143456">
    <property type="entry name" value="VC0467-like"/>
    <property type="match status" value="1"/>
</dbReference>
<dbReference type="Proteomes" id="UP001162891">
    <property type="component" value="Chromosome"/>
</dbReference>
<dbReference type="RefSeq" id="WP_248352436.1">
    <property type="nucleotide sequence ID" value="NZ_AP025591.1"/>
</dbReference>
<evidence type="ECO:0000256" key="1">
    <source>
        <dbReference type="ARBA" id="ARBA00009600"/>
    </source>
</evidence>
<evidence type="ECO:0000256" key="2">
    <source>
        <dbReference type="HAMAP-Rule" id="MF_00758"/>
    </source>
</evidence>
<sequence>METERPEPAAAGLAPGFLVASPALRDPNFAGSLVLMAEHHGEGALGFVVNRPGPLTVADVLGGLDPALRARADAAGHGADPVLVGGPVQPERLWILFRPGPGVPEEGAVRVGADVALGGSRELLEALVRAAEPGPYLLLLGYAGWAPQQVEHEVAAGAWIPMPLHGDLVLGVPLEQRWETAVRRLGLDPAGFAMGGGGATA</sequence>
<protein>
    <recommendedName>
        <fullName evidence="2">UPF0301 protein AMOR_30570</fullName>
    </recommendedName>
</protein>
<dbReference type="HAMAP" id="MF_00758">
    <property type="entry name" value="UPF0301"/>
    <property type="match status" value="1"/>
</dbReference>
<reference evidence="4" key="1">
    <citation type="journal article" date="2022" name="Int. J. Syst. Evol. Microbiol.">
        <title>Anaeromyxobacter oryzae sp. nov., Anaeromyxobacter diazotrophicus sp. nov. and Anaeromyxobacter paludicola sp. nov., isolated from paddy soils.</title>
        <authorList>
            <person name="Itoh H."/>
            <person name="Xu Z."/>
            <person name="Mise K."/>
            <person name="Masuda Y."/>
            <person name="Ushijima N."/>
            <person name="Hayakawa C."/>
            <person name="Shiratori Y."/>
            <person name="Senoo K."/>
        </authorList>
    </citation>
    <scope>NUCLEOTIDE SEQUENCE [LARGE SCALE GENOMIC DNA]</scope>
    <source>
        <strain evidence="4">Red232</strain>
    </source>
</reference>
<keyword evidence="4" id="KW-1185">Reference proteome</keyword>
<dbReference type="Gene3D" id="3.40.1740.10">
    <property type="entry name" value="VC0467-like"/>
    <property type="match status" value="1"/>
</dbReference>
<dbReference type="EMBL" id="AP025591">
    <property type="protein sequence ID" value="BDG04061.1"/>
    <property type="molecule type" value="Genomic_DNA"/>
</dbReference>
<organism evidence="3 4">
    <name type="scientific">Anaeromyxobacter oryzae</name>
    <dbReference type="NCBI Taxonomy" id="2918170"/>
    <lineage>
        <taxon>Bacteria</taxon>
        <taxon>Pseudomonadati</taxon>
        <taxon>Myxococcota</taxon>
        <taxon>Myxococcia</taxon>
        <taxon>Myxococcales</taxon>
        <taxon>Cystobacterineae</taxon>
        <taxon>Anaeromyxobacteraceae</taxon>
        <taxon>Anaeromyxobacter</taxon>
    </lineage>
</organism>
<accession>A0ABN6MSX9</accession>
<evidence type="ECO:0000313" key="4">
    <source>
        <dbReference type="Proteomes" id="UP001162891"/>
    </source>
</evidence>
<dbReference type="InterPro" id="IPR003774">
    <property type="entry name" value="AlgH-like"/>
</dbReference>
<dbReference type="PANTHER" id="PTHR30327">
    <property type="entry name" value="UNCHARACTERIZED PROTEIN YQGE"/>
    <property type="match status" value="1"/>
</dbReference>
<evidence type="ECO:0000313" key="3">
    <source>
        <dbReference type="EMBL" id="BDG04061.1"/>
    </source>
</evidence>
<proteinExistence type="inferred from homology"/>
<comment type="similarity">
    <text evidence="1 2">Belongs to the UPF0301 (AlgH) family.</text>
</comment>
<name>A0ABN6MSX9_9BACT</name>
<gene>
    <name evidence="3" type="ORF">AMOR_30570</name>
</gene>
<dbReference type="Pfam" id="PF02622">
    <property type="entry name" value="DUF179"/>
    <property type="match status" value="1"/>
</dbReference>
<dbReference type="PANTHER" id="PTHR30327:SF1">
    <property type="entry name" value="UPF0301 PROTEIN YQGE"/>
    <property type="match status" value="1"/>
</dbReference>